<evidence type="ECO:0000259" key="6">
    <source>
        <dbReference type="PROSITE" id="PS50114"/>
    </source>
</evidence>
<protein>
    <recommendedName>
        <fullName evidence="6">GATA-type domain-containing protein</fullName>
    </recommendedName>
</protein>
<evidence type="ECO:0000313" key="8">
    <source>
        <dbReference type="Proteomes" id="UP000757232"/>
    </source>
</evidence>
<dbReference type="CDD" id="cd00202">
    <property type="entry name" value="ZnF_GATA"/>
    <property type="match status" value="1"/>
</dbReference>
<dbReference type="AlphaFoldDB" id="A0A9Q5I404"/>
<feature type="region of interest" description="Disordered" evidence="5">
    <location>
        <begin position="1015"/>
        <end position="1036"/>
    </location>
</feature>
<proteinExistence type="predicted"/>
<organism evidence="7 8">
    <name type="scientific">Sanghuangporus baumii</name>
    <name type="common">Phellinus baumii</name>
    <dbReference type="NCBI Taxonomy" id="108892"/>
    <lineage>
        <taxon>Eukaryota</taxon>
        <taxon>Fungi</taxon>
        <taxon>Dikarya</taxon>
        <taxon>Basidiomycota</taxon>
        <taxon>Agaricomycotina</taxon>
        <taxon>Agaricomycetes</taxon>
        <taxon>Hymenochaetales</taxon>
        <taxon>Hymenochaetaceae</taxon>
        <taxon>Sanghuangporus</taxon>
    </lineage>
</organism>
<evidence type="ECO:0000256" key="5">
    <source>
        <dbReference type="SAM" id="MobiDB-lite"/>
    </source>
</evidence>
<dbReference type="GO" id="GO:0006355">
    <property type="term" value="P:regulation of DNA-templated transcription"/>
    <property type="evidence" value="ECO:0007669"/>
    <property type="project" value="InterPro"/>
</dbReference>
<feature type="compositionally biased region" description="Low complexity" evidence="5">
    <location>
        <begin position="315"/>
        <end position="328"/>
    </location>
</feature>
<evidence type="ECO:0000256" key="2">
    <source>
        <dbReference type="ARBA" id="ARBA00022771"/>
    </source>
</evidence>
<dbReference type="InterPro" id="IPR000679">
    <property type="entry name" value="Znf_GATA"/>
</dbReference>
<reference evidence="7" key="1">
    <citation type="submission" date="2016-06" db="EMBL/GenBank/DDBJ databases">
        <title>Draft Genome sequence of the fungus Inonotus baumii.</title>
        <authorList>
            <person name="Zhu H."/>
            <person name="Lin W."/>
        </authorList>
    </citation>
    <scope>NUCLEOTIDE SEQUENCE</scope>
    <source>
        <strain evidence="7">821</strain>
    </source>
</reference>
<feature type="compositionally biased region" description="Polar residues" evidence="5">
    <location>
        <begin position="507"/>
        <end position="517"/>
    </location>
</feature>
<feature type="region of interest" description="Disordered" evidence="5">
    <location>
        <begin position="543"/>
        <end position="600"/>
    </location>
</feature>
<feature type="region of interest" description="Disordered" evidence="5">
    <location>
        <begin position="898"/>
        <end position="937"/>
    </location>
</feature>
<feature type="compositionally biased region" description="Basic and acidic residues" evidence="5">
    <location>
        <begin position="902"/>
        <end position="930"/>
    </location>
</feature>
<evidence type="ECO:0000313" key="7">
    <source>
        <dbReference type="EMBL" id="OCB91328.1"/>
    </source>
</evidence>
<feature type="region of interest" description="Disordered" evidence="5">
    <location>
        <begin position="374"/>
        <end position="436"/>
    </location>
</feature>
<dbReference type="OrthoDB" id="2162994at2759"/>
<dbReference type="PANTHER" id="PTHR45658:SF122">
    <property type="entry name" value="GATA ZINC FINGER DOMAIN-CONTAINING PROTEIN 6"/>
    <property type="match status" value="1"/>
</dbReference>
<dbReference type="GO" id="GO:0008270">
    <property type="term" value="F:zinc ion binding"/>
    <property type="evidence" value="ECO:0007669"/>
    <property type="project" value="UniProtKB-KW"/>
</dbReference>
<feature type="compositionally biased region" description="Pro residues" evidence="5">
    <location>
        <begin position="25"/>
        <end position="36"/>
    </location>
</feature>
<accession>A0A9Q5I404</accession>
<feature type="compositionally biased region" description="Low complexity" evidence="5">
    <location>
        <begin position="543"/>
        <end position="552"/>
    </location>
</feature>
<keyword evidence="3" id="KW-0862">Zinc</keyword>
<feature type="compositionally biased region" description="Polar residues" evidence="5">
    <location>
        <begin position="76"/>
        <end position="89"/>
    </location>
</feature>
<dbReference type="SMART" id="SM00401">
    <property type="entry name" value="ZnF_GATA"/>
    <property type="match status" value="1"/>
</dbReference>
<evidence type="ECO:0000256" key="3">
    <source>
        <dbReference type="ARBA" id="ARBA00022833"/>
    </source>
</evidence>
<keyword evidence="1" id="KW-0479">Metal-binding</keyword>
<name>A0A9Q5I404_SANBA</name>
<feature type="compositionally biased region" description="Gly residues" evidence="5">
    <location>
        <begin position="301"/>
        <end position="314"/>
    </location>
</feature>
<feature type="compositionally biased region" description="Low complexity" evidence="5">
    <location>
        <begin position="224"/>
        <end position="259"/>
    </location>
</feature>
<feature type="compositionally biased region" description="Polar residues" evidence="5">
    <location>
        <begin position="198"/>
        <end position="207"/>
    </location>
</feature>
<feature type="compositionally biased region" description="Low complexity" evidence="5">
    <location>
        <begin position="113"/>
        <end position="167"/>
    </location>
</feature>
<sequence>MASSVPAQVMYPPPPSFGSGHSHNPHPPPPHAPQPPHYGAAHPQASSSSSYHPQSVHHPHHAASLPPPPPPPVRQQHYQGYSGQYASHSSQHHEHQYPQERLPSIRDLDFQFHQQQQSAQAQAQAQLQQQQGQSQQQQSQQQQHPTQQQTQLQQSAGSAAAGPPASGTGPGGSTVSPASLVITPSRQRRAWGTPSGPVPSSSATGPSQPQLYAHHHLPPPAQPQPLSHSHSHSQVASIPSGSASASASSSSFTAGPSASLPTGQTTQYHASSPLARRHRSESLISGGGRGSVGSIGSTSSIGGGPATGSTGGVGQSSQSAGQVGGMSMPSASPVTRSPLVSSAYGHNTGTSTGYAHPPAPAAMGATPLASTSTMSGIGAIGPPSNSASAAGGNPHSPYGTAFPSPHTPHHHLHTPLSQSHAPPGSSGTGAGSTAGGAQAYTRQEYGEYDYSAGYGTPAATGPPSSAVPPAQSEPHAYGGRGMPQMQTLYGAPPHSHPSHHAPPPNQEPWSTPHPHQQSPLVGYQQGGHHIPQQQQQHVAYGRSSGSSSLVGAVSGGYGSAAPLPSHPSTHQQAHGHGQLVSPGAGEHEVGHGPGPIGGGLPLGVVGGSSGGPLPGSAKAHFLPKVRELCYMLHEFAVRYANSATQPSQAEVEDMARRAAEVIHLLSEYKRAALAEDTDGGSALHHPHPYAHSHTYSQSYPGVGMGLPSPAPEEHEADRERGGMRAPKRPWEDIAQESDEDAFVPASISAPVPKFGGGSARESISKQESISTGPMVAGAPMMGGTGGRGIETDKERTAAEKDMALIRSKRATNVGSLGPGAPKGKYRKRSRATPPGKCHSCNIRETPEWRRGPDGARTLCNACGLHYAKLIRKRDKQAAASADGSQARIEIDMETLRASTRAASEREQLKAERERERREREKAGFMEKSEDGGEQGGIGIEFELGLGLETGSNGISSGNEAGDNTAGMERKGNGNVVGMIAPAPAPTAISSNGSNSSNELLDNWRTYTDADIGQTSSFLRGTGTPGIAPATVRPASS</sequence>
<feature type="compositionally biased region" description="Basic and acidic residues" evidence="5">
    <location>
        <begin position="711"/>
        <end position="722"/>
    </location>
</feature>
<feature type="compositionally biased region" description="Low complexity" evidence="5">
    <location>
        <begin position="37"/>
        <end position="54"/>
    </location>
</feature>
<dbReference type="Gene3D" id="3.30.50.10">
    <property type="entry name" value="Erythroid Transcription Factor GATA-1, subunit A"/>
    <property type="match status" value="1"/>
</dbReference>
<feature type="region of interest" description="Disordered" evidence="5">
    <location>
        <begin position="451"/>
        <end position="517"/>
    </location>
</feature>
<feature type="compositionally biased region" description="Polar residues" evidence="5">
    <location>
        <begin position="260"/>
        <end position="270"/>
    </location>
</feature>
<evidence type="ECO:0000256" key="4">
    <source>
        <dbReference type="PROSITE-ProRule" id="PRU00094"/>
    </source>
</evidence>
<comment type="caution">
    <text evidence="7">The sequence shown here is derived from an EMBL/GenBank/DDBJ whole genome shotgun (WGS) entry which is preliminary data.</text>
</comment>
<dbReference type="PROSITE" id="PS00344">
    <property type="entry name" value="GATA_ZN_FINGER_1"/>
    <property type="match status" value="1"/>
</dbReference>
<dbReference type="EMBL" id="LNZH02000093">
    <property type="protein sequence ID" value="OCB91328.1"/>
    <property type="molecule type" value="Genomic_DNA"/>
</dbReference>
<feature type="region of interest" description="Disordered" evidence="5">
    <location>
        <begin position="812"/>
        <end position="837"/>
    </location>
</feature>
<dbReference type="PANTHER" id="PTHR45658">
    <property type="entry name" value="GATA TRANSCRIPTION FACTOR"/>
    <property type="match status" value="1"/>
</dbReference>
<keyword evidence="8" id="KW-1185">Reference proteome</keyword>
<dbReference type="Proteomes" id="UP000757232">
    <property type="component" value="Unassembled WGS sequence"/>
</dbReference>
<feature type="compositionally biased region" description="Polar residues" evidence="5">
    <location>
        <begin position="329"/>
        <end position="345"/>
    </location>
</feature>
<feature type="compositionally biased region" description="Gly residues" evidence="5">
    <location>
        <begin position="591"/>
        <end position="600"/>
    </location>
</feature>
<feature type="region of interest" description="Disordered" evidence="5">
    <location>
        <begin position="765"/>
        <end position="789"/>
    </location>
</feature>
<dbReference type="Pfam" id="PF00320">
    <property type="entry name" value="GATA"/>
    <property type="match status" value="1"/>
</dbReference>
<dbReference type="GO" id="GO:0043565">
    <property type="term" value="F:sequence-specific DNA binding"/>
    <property type="evidence" value="ECO:0007669"/>
    <property type="project" value="InterPro"/>
</dbReference>
<gene>
    <name evidence="7" type="ORF">A7U60_g1410</name>
</gene>
<feature type="region of interest" description="Disordered" evidence="5">
    <location>
        <begin position="950"/>
        <end position="973"/>
    </location>
</feature>
<feature type="region of interest" description="Disordered" evidence="5">
    <location>
        <begin position="705"/>
        <end position="726"/>
    </location>
</feature>
<feature type="domain" description="GATA-type" evidence="6">
    <location>
        <begin position="831"/>
        <end position="866"/>
    </location>
</feature>
<dbReference type="InterPro" id="IPR051140">
    <property type="entry name" value="GATA_TF"/>
</dbReference>
<dbReference type="PROSITE" id="PS50114">
    <property type="entry name" value="GATA_ZN_FINGER_2"/>
    <property type="match status" value="1"/>
</dbReference>
<feature type="region of interest" description="Disordered" evidence="5">
    <location>
        <begin position="980"/>
        <end position="999"/>
    </location>
</feature>
<feature type="compositionally biased region" description="Basic and acidic residues" evidence="5">
    <location>
        <begin position="91"/>
        <end position="110"/>
    </location>
</feature>
<dbReference type="SUPFAM" id="SSF57716">
    <property type="entry name" value="Glucocorticoid receptor-like (DNA-binding domain)"/>
    <property type="match status" value="1"/>
</dbReference>
<feature type="region of interest" description="Disordered" evidence="5">
    <location>
        <begin position="1"/>
        <end position="345"/>
    </location>
</feature>
<dbReference type="InterPro" id="IPR013088">
    <property type="entry name" value="Znf_NHR/GATA"/>
</dbReference>
<evidence type="ECO:0000256" key="1">
    <source>
        <dbReference type="ARBA" id="ARBA00022723"/>
    </source>
</evidence>
<keyword evidence="2 4" id="KW-0863">Zinc-finger</keyword>